<protein>
    <submittedName>
        <fullName evidence="1">Uncharacterized protein</fullName>
    </submittedName>
</protein>
<dbReference type="EMBL" id="OE845228">
    <property type="protein sequence ID" value="CAD7606911.1"/>
    <property type="molecule type" value="Genomic_DNA"/>
</dbReference>
<gene>
    <name evidence="1" type="ORF">TGEB3V08_LOCUS10045</name>
</gene>
<evidence type="ECO:0000313" key="1">
    <source>
        <dbReference type="EMBL" id="CAD7606911.1"/>
    </source>
</evidence>
<dbReference type="AlphaFoldDB" id="A0A7R9K7F8"/>
<organism evidence="1">
    <name type="scientific">Timema genevievae</name>
    <name type="common">Walking stick</name>
    <dbReference type="NCBI Taxonomy" id="629358"/>
    <lineage>
        <taxon>Eukaryota</taxon>
        <taxon>Metazoa</taxon>
        <taxon>Ecdysozoa</taxon>
        <taxon>Arthropoda</taxon>
        <taxon>Hexapoda</taxon>
        <taxon>Insecta</taxon>
        <taxon>Pterygota</taxon>
        <taxon>Neoptera</taxon>
        <taxon>Polyneoptera</taxon>
        <taxon>Phasmatodea</taxon>
        <taxon>Timematodea</taxon>
        <taxon>Timematoidea</taxon>
        <taxon>Timematidae</taxon>
        <taxon>Timema</taxon>
    </lineage>
</organism>
<accession>A0A7R9K7F8</accession>
<sequence length="179" mass="19379">MVSISPNVCVESNIIPTNVANCFIPTSRSLFSTAPPNGSILVVKNNRLRGAVVSAPGYEPRGPRLDSRQESWTDISRLTLRYSSPMASLVLTDSSQLTPDSQNLVGTTYFCGTDELNGILLVAFQLSEKAKFTANQLQHTKAGAVAALDFLNRPSYTDWSVQPITPGKPDVTYSPPYGL</sequence>
<reference evidence="1" key="1">
    <citation type="submission" date="2020-11" db="EMBL/GenBank/DDBJ databases">
        <authorList>
            <person name="Tran Van P."/>
        </authorList>
    </citation>
    <scope>NUCLEOTIDE SEQUENCE</scope>
</reference>
<proteinExistence type="predicted"/>
<name>A0A7R9K7F8_TIMGE</name>